<feature type="transmembrane region" description="Helical" evidence="2">
    <location>
        <begin position="169"/>
        <end position="189"/>
    </location>
</feature>
<dbReference type="OMA" id="ASQRHHY"/>
<evidence type="ECO:0000256" key="1">
    <source>
        <dbReference type="ARBA" id="ARBA00004141"/>
    </source>
</evidence>
<keyword evidence="2" id="KW-1133">Transmembrane helix</keyword>
<feature type="transmembrane region" description="Helical" evidence="2">
    <location>
        <begin position="676"/>
        <end position="694"/>
    </location>
</feature>
<dbReference type="PROSITE" id="PS50850">
    <property type="entry name" value="MFS"/>
    <property type="match status" value="1"/>
</dbReference>
<sequence>MRGDDANLYGSRLCSRWRIGKLFIQSLLTQVRNRVVRYVTCRAMPLTSALGNFKNELCIQRQSPALGNGDLNGTTMSTIIASKTEEQISNASKSQQNDRNKIDELQLEDVNDNNNDETIEVEMVVPPDGGWGWVIVGASFMCNFFVDGIIFSFGVFLNEIAGAFSISKARVALVSSLQTGFYLMAGPFVSALANRYGFRLVAILGSVISCIAFVLSYFSTSIEFLYISYGAIGGIGAGLIYVPAVITTGFYFERWRALATGIAVCGSGIGAFLLAPISDILVKNFGWRGALLFQAGMLLNCAIFGALFRPLKPTRIKVKNTSENAALEVKTALIGKGVSTTSLHCVQPNRSGFFGTNNNTEYPTAAEVFRSNPNIVNSKSLHSLHKVHVETQLERKVSSSEKQLSSPIYPDLDVVNNEEKIAEENNLLSGDLERLNGQVPTIRRHTIHSARRLRTDSECSQKSLKMGKRNPKDPQRPFYRDDIFYGGSLNRLSHYRSQQSSVGYHMSVTRLPTATDVAEEKSGSCYLCPESVRRILTTMLDLSLLKSPSFLILAISGGLTMMGFYTPFMYLPDRAIKGNMDTSTAMFLVSVIGIGNTIGRIVCGLASSFPGVNALIVNNMFISVGGLVTIFSGISLTEGYQFFYAASFGLSISVFASLRSILVVDLLGLEKLTNAFGLLLLFQGVAATVGAPLAGALMDATGSYDASFYLSGSLILVSAVICYPLKRINMWEKRNEENPMTDPSAS</sequence>
<feature type="transmembrane region" description="Helical" evidence="2">
    <location>
        <begin position="224"/>
        <end position="246"/>
    </location>
</feature>
<gene>
    <name evidence="4" type="ORF">EAG_10015</name>
</gene>
<dbReference type="SUPFAM" id="SSF103473">
    <property type="entry name" value="MFS general substrate transporter"/>
    <property type="match status" value="1"/>
</dbReference>
<accession>E1ZY62</accession>
<feature type="transmembrane region" description="Helical" evidence="2">
    <location>
        <begin position="196"/>
        <end position="218"/>
    </location>
</feature>
<comment type="subcellular location">
    <subcellularLocation>
        <location evidence="1">Membrane</location>
        <topology evidence="1">Multi-pass membrane protein</topology>
    </subcellularLocation>
</comment>
<dbReference type="FunCoup" id="E1ZY62">
    <property type="interactions" value="93"/>
</dbReference>
<feature type="transmembrane region" description="Helical" evidence="2">
    <location>
        <begin position="615"/>
        <end position="636"/>
    </location>
</feature>
<dbReference type="GO" id="GO:0016020">
    <property type="term" value="C:membrane"/>
    <property type="evidence" value="ECO:0007669"/>
    <property type="project" value="UniProtKB-SubCell"/>
</dbReference>
<dbReference type="PANTHER" id="PTHR11360">
    <property type="entry name" value="MONOCARBOXYLATE TRANSPORTER"/>
    <property type="match status" value="1"/>
</dbReference>
<dbReference type="GO" id="GO:0008028">
    <property type="term" value="F:monocarboxylic acid transmembrane transporter activity"/>
    <property type="evidence" value="ECO:0007669"/>
    <property type="project" value="TreeGrafter"/>
</dbReference>
<feature type="transmembrane region" description="Helical" evidence="2">
    <location>
        <begin position="133"/>
        <end position="157"/>
    </location>
</feature>
<dbReference type="EMBL" id="GL435171">
    <property type="protein sequence ID" value="EFN73911.1"/>
    <property type="molecule type" value="Genomic_DNA"/>
</dbReference>
<dbReference type="InterPro" id="IPR011701">
    <property type="entry name" value="MFS"/>
</dbReference>
<feature type="transmembrane region" description="Helical" evidence="2">
    <location>
        <begin position="289"/>
        <end position="308"/>
    </location>
</feature>
<dbReference type="Gene3D" id="1.20.1250.20">
    <property type="entry name" value="MFS general substrate transporter like domains"/>
    <property type="match status" value="2"/>
</dbReference>
<feature type="transmembrane region" description="Helical" evidence="2">
    <location>
        <begin position="706"/>
        <end position="725"/>
    </location>
</feature>
<keyword evidence="2" id="KW-0812">Transmembrane</keyword>
<feature type="transmembrane region" description="Helical" evidence="2">
    <location>
        <begin position="642"/>
        <end position="664"/>
    </location>
</feature>
<dbReference type="InParanoid" id="E1ZY62"/>
<feature type="transmembrane region" description="Helical" evidence="2">
    <location>
        <begin position="258"/>
        <end position="277"/>
    </location>
</feature>
<protein>
    <submittedName>
        <fullName evidence="4">Monocarboxylate transporter 12</fullName>
    </submittedName>
</protein>
<dbReference type="Proteomes" id="UP000000311">
    <property type="component" value="Unassembled WGS sequence"/>
</dbReference>
<feature type="transmembrane region" description="Helical" evidence="2">
    <location>
        <begin position="583"/>
        <end position="603"/>
    </location>
</feature>
<dbReference type="InterPro" id="IPR036259">
    <property type="entry name" value="MFS_trans_sf"/>
</dbReference>
<evidence type="ECO:0000256" key="2">
    <source>
        <dbReference type="SAM" id="Phobius"/>
    </source>
</evidence>
<feature type="transmembrane region" description="Helical" evidence="2">
    <location>
        <begin position="550"/>
        <end position="571"/>
    </location>
</feature>
<proteinExistence type="predicted"/>
<dbReference type="InterPro" id="IPR020846">
    <property type="entry name" value="MFS_dom"/>
</dbReference>
<dbReference type="CDD" id="cd17352">
    <property type="entry name" value="MFS_MCT_SLC16"/>
    <property type="match status" value="1"/>
</dbReference>
<evidence type="ECO:0000313" key="5">
    <source>
        <dbReference type="Proteomes" id="UP000000311"/>
    </source>
</evidence>
<dbReference type="OrthoDB" id="6509908at2759"/>
<organism evidence="5">
    <name type="scientific">Camponotus floridanus</name>
    <name type="common">Florida carpenter ant</name>
    <dbReference type="NCBI Taxonomy" id="104421"/>
    <lineage>
        <taxon>Eukaryota</taxon>
        <taxon>Metazoa</taxon>
        <taxon>Ecdysozoa</taxon>
        <taxon>Arthropoda</taxon>
        <taxon>Hexapoda</taxon>
        <taxon>Insecta</taxon>
        <taxon>Pterygota</taxon>
        <taxon>Neoptera</taxon>
        <taxon>Endopterygota</taxon>
        <taxon>Hymenoptera</taxon>
        <taxon>Apocrita</taxon>
        <taxon>Aculeata</taxon>
        <taxon>Formicoidea</taxon>
        <taxon>Formicidae</taxon>
        <taxon>Formicinae</taxon>
        <taxon>Camponotus</taxon>
    </lineage>
</organism>
<dbReference type="Pfam" id="PF07690">
    <property type="entry name" value="MFS_1"/>
    <property type="match status" value="2"/>
</dbReference>
<keyword evidence="2" id="KW-0472">Membrane</keyword>
<name>E1ZY62_CAMFO</name>
<keyword evidence="5" id="KW-1185">Reference proteome</keyword>
<evidence type="ECO:0000259" key="3">
    <source>
        <dbReference type="PROSITE" id="PS50850"/>
    </source>
</evidence>
<feature type="domain" description="Major facilitator superfamily (MFS) profile" evidence="3">
    <location>
        <begin position="132"/>
        <end position="730"/>
    </location>
</feature>
<evidence type="ECO:0000313" key="4">
    <source>
        <dbReference type="EMBL" id="EFN73911.1"/>
    </source>
</evidence>
<dbReference type="PANTHER" id="PTHR11360:SF238">
    <property type="entry name" value="SD10469P"/>
    <property type="match status" value="1"/>
</dbReference>
<dbReference type="AlphaFoldDB" id="E1ZY62"/>
<reference evidence="4 5" key="1">
    <citation type="journal article" date="2010" name="Science">
        <title>Genomic comparison of the ants Camponotus floridanus and Harpegnathos saltator.</title>
        <authorList>
            <person name="Bonasio R."/>
            <person name="Zhang G."/>
            <person name="Ye C."/>
            <person name="Mutti N.S."/>
            <person name="Fang X."/>
            <person name="Qin N."/>
            <person name="Donahue G."/>
            <person name="Yang P."/>
            <person name="Li Q."/>
            <person name="Li C."/>
            <person name="Zhang P."/>
            <person name="Huang Z."/>
            <person name="Berger S.L."/>
            <person name="Reinberg D."/>
            <person name="Wang J."/>
            <person name="Liebig J."/>
        </authorList>
    </citation>
    <scope>NUCLEOTIDE SEQUENCE [LARGE SCALE GENOMIC DNA]</scope>
    <source>
        <strain evidence="5">C129</strain>
    </source>
</reference>
<dbReference type="InterPro" id="IPR050327">
    <property type="entry name" value="Proton-linked_MCT"/>
</dbReference>